<accession>A0ABV1M3D0</accession>
<evidence type="ECO:0000259" key="2">
    <source>
        <dbReference type="Pfam" id="PF03364"/>
    </source>
</evidence>
<dbReference type="EMBL" id="JBEFLD010000004">
    <property type="protein sequence ID" value="MEQ6290683.1"/>
    <property type="molecule type" value="Genomic_DNA"/>
</dbReference>
<keyword evidence="4" id="KW-1185">Reference proteome</keyword>
<evidence type="ECO:0000313" key="3">
    <source>
        <dbReference type="EMBL" id="MEQ6290683.1"/>
    </source>
</evidence>
<dbReference type="Gene3D" id="3.30.530.20">
    <property type="match status" value="1"/>
</dbReference>
<evidence type="ECO:0000313" key="4">
    <source>
        <dbReference type="Proteomes" id="UP001433638"/>
    </source>
</evidence>
<organism evidence="3 4">
    <name type="scientific">Vogesella oryzagri</name>
    <dbReference type="NCBI Taxonomy" id="3160864"/>
    <lineage>
        <taxon>Bacteria</taxon>
        <taxon>Pseudomonadati</taxon>
        <taxon>Pseudomonadota</taxon>
        <taxon>Betaproteobacteria</taxon>
        <taxon>Neisseriales</taxon>
        <taxon>Chromobacteriaceae</taxon>
        <taxon>Vogesella</taxon>
    </lineage>
</organism>
<dbReference type="Proteomes" id="UP001433638">
    <property type="component" value="Unassembled WGS sequence"/>
</dbReference>
<comment type="caution">
    <text evidence="3">The sequence shown here is derived from an EMBL/GenBank/DDBJ whole genome shotgun (WGS) entry which is preliminary data.</text>
</comment>
<reference evidence="3" key="1">
    <citation type="submission" date="2024-06" db="EMBL/GenBank/DDBJ databases">
        <title>Genome sequence of Vogesella sp. MAHUQ-64.</title>
        <authorList>
            <person name="Huq M.A."/>
        </authorList>
    </citation>
    <scope>NUCLEOTIDE SEQUENCE</scope>
    <source>
        <strain evidence="3">MAHUQ-64</strain>
    </source>
</reference>
<name>A0ABV1M3D0_9NEIS</name>
<dbReference type="InterPro" id="IPR023393">
    <property type="entry name" value="START-like_dom_sf"/>
</dbReference>
<comment type="similarity">
    <text evidence="1">Belongs to the ribosome association toxin RatA family.</text>
</comment>
<dbReference type="CDD" id="cd07824">
    <property type="entry name" value="SRPBCC_6"/>
    <property type="match status" value="1"/>
</dbReference>
<dbReference type="Pfam" id="PF03364">
    <property type="entry name" value="Polyketide_cyc"/>
    <property type="match status" value="1"/>
</dbReference>
<dbReference type="RefSeq" id="WP_349586436.1">
    <property type="nucleotide sequence ID" value="NZ_JBEFLD010000004.1"/>
</dbReference>
<gene>
    <name evidence="3" type="ORF">ABNW52_08645</name>
</gene>
<evidence type="ECO:0000256" key="1">
    <source>
        <dbReference type="ARBA" id="ARBA00008918"/>
    </source>
</evidence>
<proteinExistence type="inferred from homology"/>
<sequence>MAEYRFCTLWRFDAPLEAVWDIIYDVRSWPQWWRGVEEVLELAPGDGMGVGARQRYVWKGALPYRLCFDMHITAVQPLALLEGWASGEVEGVGRWQFRREGDATLVCYDWQVRTTRGWMNWLAPVARPLFEWNHDYLMEAGRRGLGLQLASRRDVAC</sequence>
<dbReference type="InterPro" id="IPR005031">
    <property type="entry name" value="COQ10_START"/>
</dbReference>
<protein>
    <submittedName>
        <fullName evidence="3">SRPBCC family protein</fullName>
    </submittedName>
</protein>
<dbReference type="SUPFAM" id="SSF55961">
    <property type="entry name" value="Bet v1-like"/>
    <property type="match status" value="1"/>
</dbReference>
<feature type="domain" description="Coenzyme Q-binding protein COQ10 START" evidence="2">
    <location>
        <begin position="13"/>
        <end position="132"/>
    </location>
</feature>